<dbReference type="Gene3D" id="1.10.340.30">
    <property type="entry name" value="Hypothetical protein, domain 2"/>
    <property type="match status" value="1"/>
</dbReference>
<accession>U1Q675</accession>
<reference evidence="2 3" key="1">
    <citation type="submission" date="2013-06" db="EMBL/GenBank/DDBJ databases">
        <authorList>
            <person name="Weinstock G."/>
            <person name="Sodergren E."/>
            <person name="Lobos E.A."/>
            <person name="Fulton L."/>
            <person name="Fulton R."/>
            <person name="Courtney L."/>
            <person name="Fronick C."/>
            <person name="O'Laughlin M."/>
            <person name="Godfrey J."/>
            <person name="Wilson R.M."/>
            <person name="Miner T."/>
            <person name="Farmer C."/>
            <person name="Delehaunty K."/>
            <person name="Cordes M."/>
            <person name="Minx P."/>
            <person name="Tomlinson C."/>
            <person name="Chen J."/>
            <person name="Wollam A."/>
            <person name="Pepin K.H."/>
            <person name="Bhonagiri V."/>
            <person name="Zhang X."/>
            <person name="Warren W."/>
            <person name="Mitreva M."/>
            <person name="Mardis E.R."/>
            <person name="Wilson R.K."/>
        </authorList>
    </citation>
    <scope>NUCLEOTIDE SEQUENCE [LARGE SCALE GENOMIC DNA]</scope>
    <source>
        <strain evidence="2 3">F0510</strain>
    </source>
</reference>
<evidence type="ECO:0000313" key="3">
    <source>
        <dbReference type="Proteomes" id="UP000016498"/>
    </source>
</evidence>
<dbReference type="EMBL" id="AWSD01000234">
    <property type="protein sequence ID" value="ERH18026.1"/>
    <property type="molecule type" value="Genomic_DNA"/>
</dbReference>
<organism evidence="2 3">
    <name type="scientific">Actinomyces johnsonii F0510</name>
    <dbReference type="NCBI Taxonomy" id="1227262"/>
    <lineage>
        <taxon>Bacteria</taxon>
        <taxon>Bacillati</taxon>
        <taxon>Actinomycetota</taxon>
        <taxon>Actinomycetes</taxon>
        <taxon>Actinomycetales</taxon>
        <taxon>Actinomycetaceae</taxon>
        <taxon>Actinomyces</taxon>
    </lineage>
</organism>
<feature type="compositionally biased region" description="Basic and acidic residues" evidence="1">
    <location>
        <begin position="136"/>
        <end position="150"/>
    </location>
</feature>
<dbReference type="Gene3D" id="1.10.1670.10">
    <property type="entry name" value="Helix-hairpin-Helix base-excision DNA repair enzymes (C-terminal)"/>
    <property type="match status" value="1"/>
</dbReference>
<evidence type="ECO:0008006" key="4">
    <source>
        <dbReference type="Google" id="ProtNLM"/>
    </source>
</evidence>
<dbReference type="Proteomes" id="UP000016498">
    <property type="component" value="Unassembled WGS sequence"/>
</dbReference>
<evidence type="ECO:0000313" key="2">
    <source>
        <dbReference type="EMBL" id="ERH18026.1"/>
    </source>
</evidence>
<dbReference type="InterPro" id="IPR023170">
    <property type="entry name" value="HhH_base_excis_C"/>
</dbReference>
<feature type="region of interest" description="Disordered" evidence="1">
    <location>
        <begin position="124"/>
        <end position="150"/>
    </location>
</feature>
<dbReference type="GO" id="GO:0006281">
    <property type="term" value="P:DNA repair"/>
    <property type="evidence" value="ECO:0007669"/>
    <property type="project" value="InterPro"/>
</dbReference>
<gene>
    <name evidence="2" type="ORF">HMPREF1549_02162</name>
</gene>
<protein>
    <recommendedName>
        <fullName evidence="4">HhH-GPD domain-containing protein</fullName>
    </recommendedName>
</protein>
<name>U1Q675_9ACTO</name>
<dbReference type="SUPFAM" id="SSF48150">
    <property type="entry name" value="DNA-glycosylase"/>
    <property type="match status" value="1"/>
</dbReference>
<evidence type="ECO:0000256" key="1">
    <source>
        <dbReference type="SAM" id="MobiDB-lite"/>
    </source>
</evidence>
<dbReference type="GO" id="GO:0003824">
    <property type="term" value="F:catalytic activity"/>
    <property type="evidence" value="ECO:0007669"/>
    <property type="project" value="InterPro"/>
</dbReference>
<comment type="caution">
    <text evidence="2">The sequence shown here is derived from an EMBL/GenBank/DDBJ whole genome shotgun (WGS) entry which is preliminary data.</text>
</comment>
<proteinExistence type="predicted"/>
<dbReference type="HOGENOM" id="CLU_1860926_0_0_11"/>
<sequence>MEPWPAELMRLPGFGPERADLVALMVYDCPRFVFDAYARRLLRQAGYEMGRGYEDARRAHEAAMTGSGLGIDRHKDFHGLIIAVCQRARAAGGRRDNDAGLMRPHRGSWAGTWQRDMADYPRRRFQPAPGATYRDNACRTHDDPWKATGQ</sequence>
<dbReference type="InterPro" id="IPR011257">
    <property type="entry name" value="DNA_glycosylase"/>
</dbReference>
<dbReference type="AlphaFoldDB" id="U1Q675"/>